<gene>
    <name evidence="4" type="ORF">AC244_30990</name>
</gene>
<proteinExistence type="predicted"/>
<evidence type="ECO:0000313" key="4">
    <source>
        <dbReference type="EMBL" id="KOF13442.1"/>
    </source>
</evidence>
<evidence type="ECO:0000259" key="3">
    <source>
        <dbReference type="PROSITE" id="PS51186"/>
    </source>
</evidence>
<evidence type="ECO:0000313" key="5">
    <source>
        <dbReference type="Proteomes" id="UP000037425"/>
    </source>
</evidence>
<dbReference type="InterPro" id="IPR051016">
    <property type="entry name" value="Diverse_Substrate_AcTransf"/>
</dbReference>
<dbReference type="PANTHER" id="PTHR10545">
    <property type="entry name" value="DIAMINE N-ACETYLTRANSFERASE"/>
    <property type="match status" value="1"/>
</dbReference>
<dbReference type="SUPFAM" id="SSF55729">
    <property type="entry name" value="Acyl-CoA N-acyltransferases (Nat)"/>
    <property type="match status" value="1"/>
</dbReference>
<keyword evidence="2" id="KW-0012">Acyltransferase</keyword>
<sequence length="156" mass="16975">MTNALSTRPFEHRDVPTVLALMRGLAVFEGYIDKFAVTEKDLIDHGLCDAPRFGVFVAELDGRVVGIAVHYVIPWTYDLKPTVVLKELFVEEGARSSGAGAALVSALKRHAAAIGAPRINWTVLAGNAPAKRFYRRQGGGPDEVWEPWTMPVASGD</sequence>
<dbReference type="CDD" id="cd04301">
    <property type="entry name" value="NAT_SF"/>
    <property type="match status" value="1"/>
</dbReference>
<dbReference type="GO" id="GO:0008080">
    <property type="term" value="F:N-acetyltransferase activity"/>
    <property type="evidence" value="ECO:0007669"/>
    <property type="project" value="UniProtKB-ARBA"/>
</dbReference>
<dbReference type="PANTHER" id="PTHR10545:SF29">
    <property type="entry name" value="GH14572P-RELATED"/>
    <property type="match status" value="1"/>
</dbReference>
<organism evidence="4 5">
    <name type="scientific">Ensifer adhaerens</name>
    <name type="common">Sinorhizobium morelense</name>
    <dbReference type="NCBI Taxonomy" id="106592"/>
    <lineage>
        <taxon>Bacteria</taxon>
        <taxon>Pseudomonadati</taxon>
        <taxon>Pseudomonadota</taxon>
        <taxon>Alphaproteobacteria</taxon>
        <taxon>Hyphomicrobiales</taxon>
        <taxon>Rhizobiaceae</taxon>
        <taxon>Sinorhizobium/Ensifer group</taxon>
        <taxon>Ensifer</taxon>
    </lineage>
</organism>
<protein>
    <recommendedName>
        <fullName evidence="3">N-acetyltransferase domain-containing protein</fullName>
    </recommendedName>
</protein>
<feature type="domain" description="N-acetyltransferase" evidence="3">
    <location>
        <begin position="5"/>
        <end position="156"/>
    </location>
</feature>
<dbReference type="Proteomes" id="UP000037425">
    <property type="component" value="Unassembled WGS sequence"/>
</dbReference>
<dbReference type="Pfam" id="PF00583">
    <property type="entry name" value="Acetyltransf_1"/>
    <property type="match status" value="1"/>
</dbReference>
<dbReference type="Gene3D" id="3.40.630.30">
    <property type="match status" value="1"/>
</dbReference>
<dbReference type="PATRIC" id="fig|106592.7.peg.5385"/>
<name>A0A0L8BFL0_ENSAD</name>
<evidence type="ECO:0000256" key="1">
    <source>
        <dbReference type="ARBA" id="ARBA00022679"/>
    </source>
</evidence>
<keyword evidence="1" id="KW-0808">Transferase</keyword>
<evidence type="ECO:0000256" key="2">
    <source>
        <dbReference type="ARBA" id="ARBA00023315"/>
    </source>
</evidence>
<reference evidence="5" key="1">
    <citation type="submission" date="2015-07" db="EMBL/GenBank/DDBJ databases">
        <title>Whole genome sequence of an Ensifer adhaerens strain isolated from a cave pool in the Wind Cave National Park.</title>
        <authorList>
            <person name="Eng W.W.H."/>
            <person name="Gan H.M."/>
            <person name="Barton H.A."/>
            <person name="Savka M.A."/>
        </authorList>
    </citation>
    <scope>NUCLEOTIDE SEQUENCE [LARGE SCALE GENOMIC DNA]</scope>
    <source>
        <strain evidence="5">SD006</strain>
    </source>
</reference>
<dbReference type="RefSeq" id="WP_053252660.1">
    <property type="nucleotide sequence ID" value="NZ_LGAP01000037.1"/>
</dbReference>
<accession>A0A0L8BFL0</accession>
<dbReference type="InterPro" id="IPR016181">
    <property type="entry name" value="Acyl_CoA_acyltransferase"/>
</dbReference>
<dbReference type="InterPro" id="IPR000182">
    <property type="entry name" value="GNAT_dom"/>
</dbReference>
<dbReference type="PROSITE" id="PS51186">
    <property type="entry name" value="GNAT"/>
    <property type="match status" value="1"/>
</dbReference>
<dbReference type="EMBL" id="LGAP01000037">
    <property type="protein sequence ID" value="KOF13442.1"/>
    <property type="molecule type" value="Genomic_DNA"/>
</dbReference>
<dbReference type="OrthoDB" id="9805924at2"/>
<comment type="caution">
    <text evidence="4">The sequence shown here is derived from an EMBL/GenBank/DDBJ whole genome shotgun (WGS) entry which is preliminary data.</text>
</comment>
<dbReference type="AlphaFoldDB" id="A0A0L8BFL0"/>